<accession>U1PNZ7</accession>
<evidence type="ECO:0000313" key="4">
    <source>
        <dbReference type="Proteomes" id="UP000030710"/>
    </source>
</evidence>
<proteinExistence type="predicted"/>
<keyword evidence="2" id="KW-0812">Transmembrane</keyword>
<evidence type="ECO:0000256" key="1">
    <source>
        <dbReference type="SAM" id="MobiDB-lite"/>
    </source>
</evidence>
<sequence>MRPTRRGYMITLICLTAFSAGIMYGPRALDAVVIPGVVALLASIIDVGRVSEPSIERTLPPPAEPGTKAQITLTIEADRPVPVKAIDTVPSGLTGTSVIETIADGTNVEYELNRRDRGCHVIGPVTVRLRDRLGLFERVFVIDNTDSITVFPDMYPLTPIAVDAVQNTAAPTAGAQRGSFEGLQEYTRGDALRDVHWKASARYDELFTRDFGSAASENNQIDALTITINIGRQDRVPSEFVDAAATAAASICVEALSRGAAIQLQTATESVTAVAGSEHSVLEYLAELSVSSTSQNTITNADIHVTASTESVSVSFGEHTVDFVDLLSIENVESQDNEAVSIAANMIDNPKAQTLDHNHDSNITVDTDAYSDVRSESSNISSEPPSDDSKTQSKYT</sequence>
<organism evidence="3 4">
    <name type="scientific">Haloquadratum walsbyi J07HQW2</name>
    <dbReference type="NCBI Taxonomy" id="1238425"/>
    <lineage>
        <taxon>Archaea</taxon>
        <taxon>Methanobacteriati</taxon>
        <taxon>Methanobacteriota</taxon>
        <taxon>Stenosarchaea group</taxon>
        <taxon>Halobacteria</taxon>
        <taxon>Halobacteriales</taxon>
        <taxon>Haloferacaceae</taxon>
        <taxon>Haloquadratum</taxon>
    </lineage>
</organism>
<dbReference type="STRING" id="1238425.J07HQW2_01909"/>
<keyword evidence="2" id="KW-1133">Transmembrane helix</keyword>
<feature type="region of interest" description="Disordered" evidence="1">
    <location>
        <begin position="352"/>
        <end position="396"/>
    </location>
</feature>
<feature type="compositionally biased region" description="Basic and acidic residues" evidence="1">
    <location>
        <begin position="387"/>
        <end position="396"/>
    </location>
</feature>
<protein>
    <submittedName>
        <fullName evidence="3">Conserved repeat domain protein</fullName>
    </submittedName>
</protein>
<dbReference type="EMBL" id="KE356561">
    <property type="protein sequence ID" value="ERG95452.1"/>
    <property type="molecule type" value="Genomic_DNA"/>
</dbReference>
<feature type="transmembrane region" description="Helical" evidence="2">
    <location>
        <begin position="7"/>
        <end position="25"/>
    </location>
</feature>
<dbReference type="RefSeq" id="WP_021054929.1">
    <property type="nucleotide sequence ID" value="NZ_KE356561.1"/>
</dbReference>
<dbReference type="PANTHER" id="PTHR34351">
    <property type="entry name" value="SLR1927 PROTEIN-RELATED"/>
    <property type="match status" value="1"/>
</dbReference>
<dbReference type="eggNOG" id="arCOG02744">
    <property type="taxonomic scope" value="Archaea"/>
</dbReference>
<evidence type="ECO:0000313" key="3">
    <source>
        <dbReference type="EMBL" id="ERG95452.1"/>
    </source>
</evidence>
<dbReference type="AlphaFoldDB" id="U1PNZ7"/>
<gene>
    <name evidence="3" type="ORF">J07HQW2_01909</name>
</gene>
<name>U1PNZ7_9EURY</name>
<dbReference type="HOGENOM" id="CLU_772949_0_0_2"/>
<evidence type="ECO:0000256" key="2">
    <source>
        <dbReference type="SAM" id="Phobius"/>
    </source>
</evidence>
<keyword evidence="2" id="KW-0472">Membrane</keyword>
<dbReference type="Proteomes" id="UP000030710">
    <property type="component" value="Unassembled WGS sequence"/>
</dbReference>
<dbReference type="PANTHER" id="PTHR34351:SF1">
    <property type="entry name" value="SLR1927 PROTEIN"/>
    <property type="match status" value="1"/>
</dbReference>
<reference evidence="3 4" key="1">
    <citation type="journal article" date="2013" name="PLoS ONE">
        <title>Assembly-driven community genomics of a hypersaline microbial ecosystem.</title>
        <authorList>
            <person name="Podell S."/>
            <person name="Ugalde J.A."/>
            <person name="Narasingarao P."/>
            <person name="Banfield J.F."/>
            <person name="Heidelberg K.B."/>
            <person name="Allen E.E."/>
        </authorList>
    </citation>
    <scope>NUCLEOTIDE SEQUENCE [LARGE SCALE GENOMIC DNA]</scope>
    <source>
        <strain evidence="4">J07HQW2</strain>
    </source>
</reference>